<name>A0ACC0ATX0_CATRO</name>
<gene>
    <name evidence="1" type="ORF">M9H77_23118</name>
</gene>
<protein>
    <submittedName>
        <fullName evidence="1">Uncharacterized protein</fullName>
    </submittedName>
</protein>
<accession>A0ACC0ATX0</accession>
<keyword evidence="2" id="KW-1185">Reference proteome</keyword>
<organism evidence="1 2">
    <name type="scientific">Catharanthus roseus</name>
    <name type="common">Madagascar periwinkle</name>
    <name type="synonym">Vinca rosea</name>
    <dbReference type="NCBI Taxonomy" id="4058"/>
    <lineage>
        <taxon>Eukaryota</taxon>
        <taxon>Viridiplantae</taxon>
        <taxon>Streptophyta</taxon>
        <taxon>Embryophyta</taxon>
        <taxon>Tracheophyta</taxon>
        <taxon>Spermatophyta</taxon>
        <taxon>Magnoliopsida</taxon>
        <taxon>eudicotyledons</taxon>
        <taxon>Gunneridae</taxon>
        <taxon>Pentapetalae</taxon>
        <taxon>asterids</taxon>
        <taxon>lamiids</taxon>
        <taxon>Gentianales</taxon>
        <taxon>Apocynaceae</taxon>
        <taxon>Rauvolfioideae</taxon>
        <taxon>Vinceae</taxon>
        <taxon>Catharanthinae</taxon>
        <taxon>Catharanthus</taxon>
    </lineage>
</organism>
<reference evidence="2" key="1">
    <citation type="journal article" date="2023" name="Nat. Plants">
        <title>Single-cell RNA sequencing provides a high-resolution roadmap for understanding the multicellular compartmentation of specialized metabolism.</title>
        <authorList>
            <person name="Sun S."/>
            <person name="Shen X."/>
            <person name="Li Y."/>
            <person name="Li Y."/>
            <person name="Wang S."/>
            <person name="Li R."/>
            <person name="Zhang H."/>
            <person name="Shen G."/>
            <person name="Guo B."/>
            <person name="Wei J."/>
            <person name="Xu J."/>
            <person name="St-Pierre B."/>
            <person name="Chen S."/>
            <person name="Sun C."/>
        </authorList>
    </citation>
    <scope>NUCLEOTIDE SEQUENCE [LARGE SCALE GENOMIC DNA]</scope>
</reference>
<dbReference type="EMBL" id="CM044705">
    <property type="protein sequence ID" value="KAI5663795.1"/>
    <property type="molecule type" value="Genomic_DNA"/>
</dbReference>
<evidence type="ECO:0000313" key="1">
    <source>
        <dbReference type="EMBL" id="KAI5663795.1"/>
    </source>
</evidence>
<comment type="caution">
    <text evidence="1">The sequence shown here is derived from an EMBL/GenBank/DDBJ whole genome shotgun (WGS) entry which is preliminary data.</text>
</comment>
<dbReference type="Proteomes" id="UP001060085">
    <property type="component" value="Linkage Group LG05"/>
</dbReference>
<proteinExistence type="predicted"/>
<sequence>MEITFETVVRRSPSPILEPPRPFGAAAAQRITTSKPILFPYKGKVRSRLSLAQRITTASAVATTGSMKLSFSLASKSQSAVKKPSSTSTAFAGDVEEAKSIEYVTEFDSSKAPVDPTRAKQDRVIPPKANEWRPHKRMKNLELPLQSNSLDQQQPALQFEVDPLSSAEPSSNSMSYGLNLRINSSNNNVDANTETDPSTGANGDLMLHRLREDLKRLPDEDGMDDFADMPVEGFGRALLAGYGWQEGKGIGRNAKEDVKVVEYKRRTAKEGLGFIGELPVSRPKYHRDNGNDNIKKISEKESGRGTGETQIQERGLSVGKEVRIIGGRDMGMIARVMEVKGDGDFAIVRLLKGQVDVTVHVSDIAYLGSMEEERGLRKLKELKIREKNENCDKGSGKDGERVKDSNSRRRESKDRGSKDGRKDSRREKEEIKGSDKVSWLTSHIRVRVISKELKGGRLYLKKGEVVDVVGPATCDISMDESMELIQGVDQELLETALPRRGGPVLVLYGRHKGVYGNLVERDTDKETGVVRDADTHELLDVRLEQIAEYLGDPSYIGY</sequence>
<evidence type="ECO:0000313" key="2">
    <source>
        <dbReference type="Proteomes" id="UP001060085"/>
    </source>
</evidence>